<dbReference type="CDD" id="cd00093">
    <property type="entry name" value="HTH_XRE"/>
    <property type="match status" value="1"/>
</dbReference>
<comment type="caution">
    <text evidence="3">The sequence shown here is derived from an EMBL/GenBank/DDBJ whole genome shotgun (WGS) entry which is preliminary data.</text>
</comment>
<evidence type="ECO:0000313" key="3">
    <source>
        <dbReference type="EMBL" id="MBL3678811.1"/>
    </source>
</evidence>
<dbReference type="EMBL" id="QYAC01000002">
    <property type="protein sequence ID" value="MBL3678811.1"/>
    <property type="molecule type" value="Genomic_DNA"/>
</dbReference>
<reference evidence="3 4" key="1">
    <citation type="submission" date="2018-09" db="EMBL/GenBank/DDBJ databases">
        <title>Comparative genomics of Leucobacter spp.</title>
        <authorList>
            <person name="Reis A.C."/>
            <person name="Kolvenbach B.A."/>
            <person name="Corvini P.F.X."/>
            <person name="Nunes O.C."/>
        </authorList>
    </citation>
    <scope>NUCLEOTIDE SEQUENCE [LARGE SCALE GENOMIC DNA]</scope>
    <source>
        <strain evidence="3 4">TAN 31504</strain>
    </source>
</reference>
<dbReference type="Gene3D" id="1.10.260.40">
    <property type="entry name" value="lambda repressor-like DNA-binding domains"/>
    <property type="match status" value="1"/>
</dbReference>
<proteinExistence type="predicted"/>
<dbReference type="InterPro" id="IPR001387">
    <property type="entry name" value="Cro/C1-type_HTH"/>
</dbReference>
<sequence length="172" mass="17722">MTLRDIGENLRGIRATRGLSLSELARLAGVSKSSLSELEAGKRNPTIETLYALCAPLNVPITAILGETPGVDATTDAGVRTILLSVRRLPDRTVEVFRVEFPAGGGHTSPGHGDGVTEHLMVIGGALGVGPLGAETVVHAGESASWSSAAAHRYRVVAGPGEGVLVITTPRA</sequence>
<dbReference type="InterPro" id="IPR010982">
    <property type="entry name" value="Lambda_DNA-bd_dom_sf"/>
</dbReference>
<dbReference type="Proteomes" id="UP001645859">
    <property type="component" value="Unassembled WGS sequence"/>
</dbReference>
<gene>
    <name evidence="3" type="ORF">D3230_05810</name>
</gene>
<dbReference type="Gene3D" id="2.60.120.10">
    <property type="entry name" value="Jelly Rolls"/>
    <property type="match status" value="1"/>
</dbReference>
<dbReference type="SUPFAM" id="SSF51182">
    <property type="entry name" value="RmlC-like cupins"/>
    <property type="match status" value="1"/>
</dbReference>
<protein>
    <submittedName>
        <fullName evidence="3">XRE family transcriptional regulator</fullName>
    </submittedName>
</protein>
<evidence type="ECO:0000313" key="4">
    <source>
        <dbReference type="Proteomes" id="UP001645859"/>
    </source>
</evidence>
<dbReference type="PROSITE" id="PS50943">
    <property type="entry name" value="HTH_CROC1"/>
    <property type="match status" value="1"/>
</dbReference>
<dbReference type="InterPro" id="IPR011051">
    <property type="entry name" value="RmlC_Cupin_sf"/>
</dbReference>
<dbReference type="PANTHER" id="PTHR46797">
    <property type="entry name" value="HTH-TYPE TRANSCRIPTIONAL REGULATOR"/>
    <property type="match status" value="1"/>
</dbReference>
<name>A0ABS1SG16_9MICO</name>
<accession>A0ABS1SG16</accession>
<dbReference type="SMART" id="SM00530">
    <property type="entry name" value="HTH_XRE"/>
    <property type="match status" value="1"/>
</dbReference>
<organism evidence="3 4">
    <name type="scientific">Leucobacter chromiireducens subsp. solipictus</name>
    <dbReference type="NCBI Taxonomy" id="398235"/>
    <lineage>
        <taxon>Bacteria</taxon>
        <taxon>Bacillati</taxon>
        <taxon>Actinomycetota</taxon>
        <taxon>Actinomycetes</taxon>
        <taxon>Micrococcales</taxon>
        <taxon>Microbacteriaceae</taxon>
        <taxon>Leucobacter</taxon>
    </lineage>
</organism>
<dbReference type="SUPFAM" id="SSF47413">
    <property type="entry name" value="lambda repressor-like DNA-binding domains"/>
    <property type="match status" value="1"/>
</dbReference>
<evidence type="ECO:0000256" key="1">
    <source>
        <dbReference type="ARBA" id="ARBA00023125"/>
    </source>
</evidence>
<dbReference type="PANTHER" id="PTHR46797:SF1">
    <property type="entry name" value="METHYLPHOSPHONATE SYNTHASE"/>
    <property type="match status" value="1"/>
</dbReference>
<evidence type="ECO:0000259" key="2">
    <source>
        <dbReference type="PROSITE" id="PS50943"/>
    </source>
</evidence>
<dbReference type="InterPro" id="IPR014710">
    <property type="entry name" value="RmlC-like_jellyroll"/>
</dbReference>
<dbReference type="RefSeq" id="WP_202344047.1">
    <property type="nucleotide sequence ID" value="NZ_BAAAPI010000008.1"/>
</dbReference>
<feature type="domain" description="HTH cro/C1-type" evidence="2">
    <location>
        <begin position="10"/>
        <end position="64"/>
    </location>
</feature>
<dbReference type="InterPro" id="IPR050807">
    <property type="entry name" value="TransReg_Diox_bact_type"/>
</dbReference>
<keyword evidence="4" id="KW-1185">Reference proteome</keyword>
<dbReference type="Pfam" id="PF01381">
    <property type="entry name" value="HTH_3"/>
    <property type="match status" value="1"/>
</dbReference>
<keyword evidence="1" id="KW-0238">DNA-binding</keyword>